<keyword evidence="1" id="KW-0812">Transmembrane</keyword>
<proteinExistence type="predicted"/>
<evidence type="ECO:0000313" key="2">
    <source>
        <dbReference type="EMBL" id="SVA57943.1"/>
    </source>
</evidence>
<feature type="transmembrane region" description="Helical" evidence="1">
    <location>
        <begin position="29"/>
        <end position="46"/>
    </location>
</feature>
<gene>
    <name evidence="2" type="ORF">METZ01_LOCUS110797</name>
</gene>
<sequence>MAEYITVLTPVAYQRRNLQRFLLSYDMRNLILGWASCLYAFSAYPFQT</sequence>
<keyword evidence="1" id="KW-0472">Membrane</keyword>
<dbReference type="EMBL" id="UINC01013405">
    <property type="protein sequence ID" value="SVA57943.1"/>
    <property type="molecule type" value="Genomic_DNA"/>
</dbReference>
<organism evidence="2">
    <name type="scientific">marine metagenome</name>
    <dbReference type="NCBI Taxonomy" id="408172"/>
    <lineage>
        <taxon>unclassified sequences</taxon>
        <taxon>metagenomes</taxon>
        <taxon>ecological metagenomes</taxon>
    </lineage>
</organism>
<name>A0A381X143_9ZZZZ</name>
<accession>A0A381X143</accession>
<evidence type="ECO:0000256" key="1">
    <source>
        <dbReference type="SAM" id="Phobius"/>
    </source>
</evidence>
<protein>
    <submittedName>
        <fullName evidence="2">Uncharacterized protein</fullName>
    </submittedName>
</protein>
<keyword evidence="1" id="KW-1133">Transmembrane helix</keyword>
<reference evidence="2" key="1">
    <citation type="submission" date="2018-05" db="EMBL/GenBank/DDBJ databases">
        <authorList>
            <person name="Lanie J.A."/>
            <person name="Ng W.-L."/>
            <person name="Kazmierczak K.M."/>
            <person name="Andrzejewski T.M."/>
            <person name="Davidsen T.M."/>
            <person name="Wayne K.J."/>
            <person name="Tettelin H."/>
            <person name="Glass J.I."/>
            <person name="Rusch D."/>
            <person name="Podicherti R."/>
            <person name="Tsui H.-C.T."/>
            <person name="Winkler M.E."/>
        </authorList>
    </citation>
    <scope>NUCLEOTIDE SEQUENCE</scope>
</reference>
<dbReference type="AlphaFoldDB" id="A0A381X143"/>